<evidence type="ECO:0000256" key="3">
    <source>
        <dbReference type="ARBA" id="ARBA00022989"/>
    </source>
</evidence>
<reference evidence="8" key="1">
    <citation type="journal article" date="2019" name="Int. J. Syst. Evol. Microbiol.">
        <title>The Global Catalogue of Microorganisms (GCM) 10K type strain sequencing project: providing services to taxonomists for standard genome sequencing and annotation.</title>
        <authorList>
            <consortium name="The Broad Institute Genomics Platform"/>
            <consortium name="The Broad Institute Genome Sequencing Center for Infectious Disease"/>
            <person name="Wu L."/>
            <person name="Ma J."/>
        </authorList>
    </citation>
    <scope>NUCLEOTIDE SEQUENCE [LARGE SCALE GENOMIC DNA]</scope>
    <source>
        <strain evidence="8">CGMCC 1.12471</strain>
    </source>
</reference>
<name>A0ABW4LLU3_9MICO</name>
<dbReference type="InterPro" id="IPR036465">
    <property type="entry name" value="vWFA_dom_sf"/>
</dbReference>
<dbReference type="EMBL" id="JBHUEA010000049">
    <property type="protein sequence ID" value="MFD1723089.1"/>
    <property type="molecule type" value="Genomic_DNA"/>
</dbReference>
<evidence type="ECO:0000256" key="2">
    <source>
        <dbReference type="ARBA" id="ARBA00022692"/>
    </source>
</evidence>
<dbReference type="PANTHER" id="PTHR22550">
    <property type="entry name" value="SPORE GERMINATION PROTEIN"/>
    <property type="match status" value="1"/>
</dbReference>
<dbReference type="RefSeq" id="WP_377936765.1">
    <property type="nucleotide sequence ID" value="NZ_JBHUEA010000049.1"/>
</dbReference>
<gene>
    <name evidence="7" type="ORF">ACFSBI_16190</name>
</gene>
<dbReference type="Gene3D" id="3.40.50.410">
    <property type="entry name" value="von Willebrand factor, type A domain"/>
    <property type="match status" value="1"/>
</dbReference>
<dbReference type="PROSITE" id="PS50234">
    <property type="entry name" value="VWFA"/>
    <property type="match status" value="1"/>
</dbReference>
<keyword evidence="8" id="KW-1185">Reference proteome</keyword>
<dbReference type="SMART" id="SM00327">
    <property type="entry name" value="VWA"/>
    <property type="match status" value="1"/>
</dbReference>
<evidence type="ECO:0000259" key="6">
    <source>
        <dbReference type="PROSITE" id="PS50234"/>
    </source>
</evidence>
<dbReference type="InterPro" id="IPR050768">
    <property type="entry name" value="UPF0353/GerABKA_families"/>
</dbReference>
<dbReference type="Proteomes" id="UP001597347">
    <property type="component" value="Unassembled WGS sequence"/>
</dbReference>
<dbReference type="Pfam" id="PF13519">
    <property type="entry name" value="VWA_2"/>
    <property type="match status" value="1"/>
</dbReference>
<keyword evidence="2 5" id="KW-0812">Transmembrane</keyword>
<keyword evidence="1" id="KW-1003">Cell membrane</keyword>
<evidence type="ECO:0000256" key="5">
    <source>
        <dbReference type="SAM" id="Phobius"/>
    </source>
</evidence>
<feature type="transmembrane region" description="Helical" evidence="5">
    <location>
        <begin position="56"/>
        <end position="73"/>
    </location>
</feature>
<proteinExistence type="predicted"/>
<feature type="transmembrane region" description="Helical" evidence="5">
    <location>
        <begin position="6"/>
        <end position="25"/>
    </location>
</feature>
<keyword evidence="4 5" id="KW-0472">Membrane</keyword>
<dbReference type="InterPro" id="IPR002035">
    <property type="entry name" value="VWF_A"/>
</dbReference>
<evidence type="ECO:0000313" key="7">
    <source>
        <dbReference type="EMBL" id="MFD1723089.1"/>
    </source>
</evidence>
<dbReference type="PANTHER" id="PTHR22550:SF5">
    <property type="entry name" value="LEUCINE ZIPPER PROTEIN 4"/>
    <property type="match status" value="1"/>
</dbReference>
<feature type="domain" description="VWFA" evidence="6">
    <location>
        <begin position="87"/>
        <end position="295"/>
    </location>
</feature>
<evidence type="ECO:0000256" key="1">
    <source>
        <dbReference type="ARBA" id="ARBA00022475"/>
    </source>
</evidence>
<feature type="transmembrane region" description="Helical" evidence="5">
    <location>
        <begin position="311"/>
        <end position="331"/>
    </location>
</feature>
<accession>A0ABW4LLU3</accession>
<evidence type="ECO:0000256" key="4">
    <source>
        <dbReference type="ARBA" id="ARBA00023136"/>
    </source>
</evidence>
<sequence>MTFLSPIWLLALIPLAALAVAYVVVQRRRQRYAVRFAALPMLDRVVPRRPRWRRHLPAAMVLGALAIIGLAAGRPQVDLRVPYERATVLVAIDTSGSMLAEDVSPTRIDAAKAAAASFVEDLPDSFNVGVVSFAGGAQVVAPATTDHAEVAERIRGLRLSGGGTAIGEAVHASVAEVLRIAAEGEDGAAAAAPTPTPGAGEEAPATIPARLVLLSDGENTSGRSPQDAAQAAAEAEMPVSTIAYGTPDGYILGMNGARQQVPVDEDALRELATSTDGRFYAAGSDEQLRQVYEDIGSSIGTRVEPVELTPWLVVAGLLIALAAAALSLRWFSRLI</sequence>
<organism evidence="7 8">
    <name type="scientific">Amnibacterium endophyticum</name>
    <dbReference type="NCBI Taxonomy" id="2109337"/>
    <lineage>
        <taxon>Bacteria</taxon>
        <taxon>Bacillati</taxon>
        <taxon>Actinomycetota</taxon>
        <taxon>Actinomycetes</taxon>
        <taxon>Micrococcales</taxon>
        <taxon>Microbacteriaceae</taxon>
        <taxon>Amnibacterium</taxon>
    </lineage>
</organism>
<protein>
    <submittedName>
        <fullName evidence="7">VWA domain-containing protein</fullName>
    </submittedName>
</protein>
<evidence type="ECO:0000313" key="8">
    <source>
        <dbReference type="Proteomes" id="UP001597347"/>
    </source>
</evidence>
<dbReference type="SUPFAM" id="SSF53300">
    <property type="entry name" value="vWA-like"/>
    <property type="match status" value="1"/>
</dbReference>
<comment type="caution">
    <text evidence="7">The sequence shown here is derived from an EMBL/GenBank/DDBJ whole genome shotgun (WGS) entry which is preliminary data.</text>
</comment>
<keyword evidence="3 5" id="KW-1133">Transmembrane helix</keyword>